<feature type="region of interest" description="Disordered" evidence="1">
    <location>
        <begin position="128"/>
        <end position="163"/>
    </location>
</feature>
<feature type="compositionally biased region" description="Polar residues" evidence="1">
    <location>
        <begin position="1"/>
        <end position="13"/>
    </location>
</feature>
<keyword evidence="2" id="KW-1133">Transmembrane helix</keyword>
<dbReference type="AlphaFoldDB" id="A0A9P7M7N4"/>
<protein>
    <submittedName>
        <fullName evidence="3">Uncharacterized protein</fullName>
    </submittedName>
</protein>
<feature type="compositionally biased region" description="Polar residues" evidence="1">
    <location>
        <begin position="421"/>
        <end position="433"/>
    </location>
</feature>
<keyword evidence="2" id="KW-0812">Transmembrane</keyword>
<feature type="compositionally biased region" description="Polar residues" evidence="1">
    <location>
        <begin position="624"/>
        <end position="641"/>
    </location>
</feature>
<evidence type="ECO:0000256" key="2">
    <source>
        <dbReference type="SAM" id="Phobius"/>
    </source>
</evidence>
<keyword evidence="4" id="KW-1185">Reference proteome</keyword>
<evidence type="ECO:0000313" key="3">
    <source>
        <dbReference type="EMBL" id="KAG5932095.1"/>
    </source>
</evidence>
<feature type="compositionally biased region" description="Polar residues" evidence="1">
    <location>
        <begin position="132"/>
        <end position="160"/>
    </location>
</feature>
<feature type="compositionally biased region" description="Polar residues" evidence="1">
    <location>
        <begin position="497"/>
        <end position="507"/>
    </location>
</feature>
<gene>
    <name evidence="3" type="ORF">E4U60_005478</name>
</gene>
<feature type="region of interest" description="Disordered" evidence="1">
    <location>
        <begin position="74"/>
        <end position="116"/>
    </location>
</feature>
<accession>A0A9P7M7N4</accession>
<reference evidence="3 4" key="1">
    <citation type="journal article" date="2020" name="bioRxiv">
        <title>Whole genome comparisons of ergot fungi reveals the divergence and evolution of species within the genus Claviceps are the result of varying mechanisms driving genome evolution and host range expansion.</title>
        <authorList>
            <person name="Wyka S.A."/>
            <person name="Mondo S.J."/>
            <person name="Liu M."/>
            <person name="Dettman J."/>
            <person name="Nalam V."/>
            <person name="Broders K.D."/>
        </authorList>
    </citation>
    <scope>NUCLEOTIDE SEQUENCE [LARGE SCALE GENOMIC DNA]</scope>
    <source>
        <strain evidence="3 4">CCC 1485</strain>
    </source>
</reference>
<keyword evidence="2" id="KW-0472">Membrane</keyword>
<dbReference type="OrthoDB" id="5353066at2759"/>
<feature type="region of interest" description="Disordered" evidence="1">
    <location>
        <begin position="482"/>
        <end position="532"/>
    </location>
</feature>
<evidence type="ECO:0000313" key="4">
    <source>
        <dbReference type="Proteomes" id="UP000706124"/>
    </source>
</evidence>
<organism evidence="3 4">
    <name type="scientific">Claviceps pazoutovae</name>
    <dbReference type="NCBI Taxonomy" id="1649127"/>
    <lineage>
        <taxon>Eukaryota</taxon>
        <taxon>Fungi</taxon>
        <taxon>Dikarya</taxon>
        <taxon>Ascomycota</taxon>
        <taxon>Pezizomycotina</taxon>
        <taxon>Sordariomycetes</taxon>
        <taxon>Hypocreomycetidae</taxon>
        <taxon>Hypocreales</taxon>
        <taxon>Clavicipitaceae</taxon>
        <taxon>Claviceps</taxon>
    </lineage>
</organism>
<dbReference type="Proteomes" id="UP000706124">
    <property type="component" value="Unassembled WGS sequence"/>
</dbReference>
<feature type="region of interest" description="Disordered" evidence="1">
    <location>
        <begin position="1"/>
        <end position="43"/>
    </location>
</feature>
<evidence type="ECO:0000256" key="1">
    <source>
        <dbReference type="SAM" id="MobiDB-lite"/>
    </source>
</evidence>
<feature type="compositionally biased region" description="Basic and acidic residues" evidence="1">
    <location>
        <begin position="601"/>
        <end position="612"/>
    </location>
</feature>
<feature type="region of interest" description="Disordered" evidence="1">
    <location>
        <begin position="421"/>
        <end position="441"/>
    </location>
</feature>
<name>A0A9P7M7N4_9HYPO</name>
<feature type="transmembrane region" description="Helical" evidence="2">
    <location>
        <begin position="813"/>
        <end position="833"/>
    </location>
</feature>
<feature type="transmembrane region" description="Helical" evidence="2">
    <location>
        <begin position="762"/>
        <end position="783"/>
    </location>
</feature>
<dbReference type="EMBL" id="SRPO01000485">
    <property type="protein sequence ID" value="KAG5932095.1"/>
    <property type="molecule type" value="Genomic_DNA"/>
</dbReference>
<comment type="caution">
    <text evidence="3">The sequence shown here is derived from an EMBL/GenBank/DDBJ whole genome shotgun (WGS) entry which is preliminary data.</text>
</comment>
<feature type="region of interest" description="Disordered" evidence="1">
    <location>
        <begin position="598"/>
        <end position="668"/>
    </location>
</feature>
<proteinExistence type="predicted"/>
<sequence length="835" mass="92614">MRSDSGESSQWSDVTEAIASRGNGCSRKKQSTYLRDPFSDPRHEDKLIQLRSFEALNASRSEPCPEDFVLEHPSRKLRSARRSQTDGYLTSALHGDRKEDNEEREQESTDFAMDTATRASSIVSSLAELPPSRQTPMQNTATALSSQQRRSTLVPPSSYNMDMDEGTPRAAKLITLQRVDAGCVRTSSIYEDDMGFRYADATYNYNYTCDPIGSTRASAPKRRPATLGFEAYGELKHSNSKSSSRASVDPFRFDGERYSPFLKPSAERDVSRALYQDESKLTGIATEGTAQIQASFHSKSQKVEDAVKVPVRNHADLPATTEEHPISQQLDLHDVLVEEDLAGMQRQHDIDDDWQTVTTEKTRPHRALELTLRFDREVGSSLADVSSAPDDEFDQFIGAANRESQFISAQNDSPLQRTLGTNVAANHPTSGAHDTSRILGPTDRSFRQSYQKHHRRPARAAAAIRHLSRRLSPDLLKAQMRYPSPSYESLGSDISKDYSQTGPQNPHTGFHDHDAGHQGGQDSPPYRSDHWPVSTLRLDSQEILGHGTHPANNHSSLGHAPRPVATAAAAAAAAATATGSSLPRFPFPLISLPEAAALQSQRRERGEEDHSDPGPAFAAKAGSCTVSTISSNGPYTPSSPARGSCWLGKPKQTYRPPHQAHTLQPQRSSDLLRQEPQGSYFQASVPKSISLLSARFFRLSNLSTRARDRGVQHLRPVPSAQQRYFHHHSFFTPSQTDLIRSAREDILFRRRHHSEDDPPQRLIFTVILVLTIVFPLIGLLALWGKFDGTIAWYARGERGCLTGEQRATLKQQLLVEVVLYPALIIALSVYYSVHG</sequence>